<dbReference type="EMBL" id="KE007229">
    <property type="protein sequence ID" value="EOR01821.1"/>
    <property type="molecule type" value="Genomic_DNA"/>
</dbReference>
<dbReference type="SUPFAM" id="SSF75553">
    <property type="entry name" value="Smc hinge domain"/>
    <property type="match status" value="1"/>
</dbReference>
<dbReference type="GO" id="GO:0005524">
    <property type="term" value="F:ATP binding"/>
    <property type="evidence" value="ECO:0007669"/>
    <property type="project" value="UniProtKB-KW"/>
</dbReference>
<dbReference type="Gene3D" id="1.20.1060.20">
    <property type="match status" value="1"/>
</dbReference>
<comment type="subcellular location">
    <subcellularLocation>
        <location evidence="1 11">Nucleus</location>
    </subcellularLocation>
</comment>
<keyword evidence="16" id="KW-1185">Reference proteome</keyword>
<evidence type="ECO:0000256" key="9">
    <source>
        <dbReference type="ARBA" id="ARBA00023242"/>
    </source>
</evidence>
<dbReference type="Gene3D" id="1.10.287.1490">
    <property type="match status" value="2"/>
</dbReference>
<comment type="similarity">
    <text evidence="2">Belongs to the SMC family. SMC4 subfamily.</text>
</comment>
<feature type="coiled-coil region" evidence="12">
    <location>
        <begin position="1056"/>
        <end position="1124"/>
    </location>
</feature>
<dbReference type="HOGENOM" id="CLU_001042_4_1_1"/>
<dbReference type="OMA" id="CPALDNM"/>
<accession>R9AP05</accession>
<evidence type="ECO:0000313" key="15">
    <source>
        <dbReference type="EMBL" id="EOR01821.1"/>
    </source>
</evidence>
<sequence length="1276" mass="143419">MSDDVLGESNKQPEQPEQPEEKPKRSRLVIHQLALINFKSFAGTQVIGPFHKSFSSIVGPNGSGKSNTIDALLFVFGYRANKMRQSKLSELIHNSAEHPNFDHCAVEVHFREIFDEPGSEDFQIVPNSQLVVTRMAMRNNQSKYLIDGESSNYATVTNLLKGRGIDLDHNRFLILQGEVESIAQMKSKAPSPHEDGLLEYLEDIVGTVTYKQPIEDSLVDMDKLSDERSERLSRLRIVEKEKDRLEGHKDEAESYLKDCNSVARKKNVLYQRYLFDLTNNISVCNEHLQEISTQLHSEESKVSGRKDALCDLEAEHKRLEKECKGMESEMKRITKSHEDKNKENVKLDVKMKDLNSKIKKLKKSLADDSHAHKTAQHNITELTEEMEKARAETESHEAGLGAEEGKLESIIDSLKGKTQVFTDQIESKQKELQPWQAKLSDLQTKIDVADSERDLLSSKADSAQKAAAEADEQLQAVKDQVETKKSSATDIQSERQRVSAEMSQLESQLSDLRKEEGNMRRHLSQARHKADEARSSLTANRSQDAVLASLTRLRDTGRVSGFHGRLGSLGVIHDKYDIAITTACGGLNNFVVDTVQAAQTCIAHLRENNVGRATFIVLEQLAGKTPVKLATPEDAPRLIDLVQPRKKEYIPAFYKALGNTLVAQDLTQGNRIAYGKNRWRVVSLQGNVIEASGAMSGGGQRVLRGGMGSSFANPTDTVTMDTVNQLESEREKVEEKLREILEKVASIENECGGLRKLAPELEIQAEKAELDQATFTKRISEAEKHARKMKEESKPDAGDSKRIKSLDTEMSKLKKEVDKLVDKTSSIESEIEQLQEKILEVGGVKLRAQKSKVDSTKMMMGLCSERITKAEVSLSKSNKDISRYAKSVKDNEKKLAKLEEEISAVSEKNDQQLSKAKGVRSEVDKVRDALEGKQEELNEVKAQLDNEALAMQSFNALETDLKGQMDETTNILKDSENKIGIYRERLGKLTLQDVDDEEEQESALAQSDEPSIQQEGEGEGDEKMEEDEASLPQPQPTQTKQPPKPASAQLETYSQEEIQEIQLDVLKKEIVRAEDKVEKSTVNLEVLAEYKSRKKEYRDRAADVQDVTRRRDEAKSTYDELRKKRLDEFMHGFTIISSKLKEMYQMITLGGNAELELVDSLDPFSEGIIFSVMPPKKSWKNISNLSGGEKTLSSLALVFALHAYKPTPLYFMDEIDAALDFRNVSIVANYIKDRTKDAQFIIISLRNDMFELSNRLVGIYKTMNATKSLTIANTNL</sequence>
<keyword evidence="5" id="KW-0498">Mitosis</keyword>
<dbReference type="OrthoDB" id="5575062at2759"/>
<dbReference type="FunFam" id="3.40.50.300:FF:000481">
    <property type="entry name" value="Structural maintenance of chromosomes 4"/>
    <property type="match status" value="1"/>
</dbReference>
<evidence type="ECO:0000256" key="13">
    <source>
        <dbReference type="SAM" id="MobiDB-lite"/>
    </source>
</evidence>
<evidence type="ECO:0000256" key="12">
    <source>
        <dbReference type="SAM" id="Coils"/>
    </source>
</evidence>
<dbReference type="PANTHER" id="PTHR18937:SF172">
    <property type="entry name" value="STRUCTURAL MAINTENANCE OF CHROMOSOMES PROTEIN"/>
    <property type="match status" value="1"/>
</dbReference>
<dbReference type="Pfam" id="PF02463">
    <property type="entry name" value="SMC_N"/>
    <property type="match status" value="1"/>
</dbReference>
<dbReference type="AlphaFoldDB" id="R9AP05"/>
<evidence type="ECO:0000256" key="4">
    <source>
        <dbReference type="ARBA" id="ARBA00022741"/>
    </source>
</evidence>
<evidence type="ECO:0000256" key="10">
    <source>
        <dbReference type="ARBA" id="ARBA00023306"/>
    </source>
</evidence>
<dbReference type="InterPro" id="IPR027417">
    <property type="entry name" value="P-loop_NTPase"/>
</dbReference>
<dbReference type="GO" id="GO:0005634">
    <property type="term" value="C:nucleus"/>
    <property type="evidence" value="ECO:0007669"/>
    <property type="project" value="UniProtKB-SubCell"/>
</dbReference>
<feature type="domain" description="SMC hinge" evidence="14">
    <location>
        <begin position="560"/>
        <end position="673"/>
    </location>
</feature>
<feature type="compositionally biased region" description="Basic and acidic residues" evidence="13">
    <location>
        <begin position="480"/>
        <end position="498"/>
    </location>
</feature>
<evidence type="ECO:0000313" key="16">
    <source>
        <dbReference type="Proteomes" id="UP000014064"/>
    </source>
</evidence>
<feature type="coiled-coil region" evidence="12">
    <location>
        <begin position="723"/>
        <end position="750"/>
    </location>
</feature>
<evidence type="ECO:0000256" key="7">
    <source>
        <dbReference type="ARBA" id="ARBA00023054"/>
    </source>
</evidence>
<proteinExistence type="inferred from homology"/>
<dbReference type="STRING" id="1299270.R9AP05"/>
<dbReference type="SUPFAM" id="SSF52540">
    <property type="entry name" value="P-loop containing nucleoside triphosphate hydrolases"/>
    <property type="match status" value="1"/>
</dbReference>
<name>R9AP05_WALI9</name>
<feature type="compositionally biased region" description="Polar residues" evidence="13">
    <location>
        <begin position="1003"/>
        <end position="1014"/>
    </location>
</feature>
<dbReference type="InterPro" id="IPR024704">
    <property type="entry name" value="SMC"/>
</dbReference>
<protein>
    <recommendedName>
        <fullName evidence="11">Structural maintenance of chromosomes protein</fullName>
    </recommendedName>
</protein>
<evidence type="ECO:0000256" key="1">
    <source>
        <dbReference type="ARBA" id="ARBA00004123"/>
    </source>
</evidence>
<dbReference type="Gene3D" id="3.40.50.300">
    <property type="entry name" value="P-loop containing nucleotide triphosphate hydrolases"/>
    <property type="match status" value="2"/>
</dbReference>
<dbReference type="SMART" id="SM00968">
    <property type="entry name" value="SMC_hinge"/>
    <property type="match status" value="1"/>
</dbReference>
<evidence type="ECO:0000256" key="3">
    <source>
        <dbReference type="ARBA" id="ARBA00022618"/>
    </source>
</evidence>
<reference evidence="16" key="1">
    <citation type="journal article" date="2013" name="BMC Genomics">
        <title>Genome and transcriptome sequencing of the halophilic fungus Wallemia ichthyophaga: haloadaptations present and absent.</title>
        <authorList>
            <person name="Zajc J."/>
            <person name="Liu Y."/>
            <person name="Dai W."/>
            <person name="Yang Z."/>
            <person name="Hu J."/>
            <person name="Gostincar C."/>
            <person name="Gunde-Cimerman N."/>
        </authorList>
    </citation>
    <scope>NUCLEOTIDE SEQUENCE [LARGE SCALE GENOMIC DNA]</scope>
    <source>
        <strain evidence="16">EXF-994 / CBS 113033</strain>
    </source>
</reference>
<dbReference type="Pfam" id="PF06470">
    <property type="entry name" value="SMC_hinge"/>
    <property type="match status" value="1"/>
</dbReference>
<evidence type="ECO:0000256" key="5">
    <source>
        <dbReference type="ARBA" id="ARBA00022776"/>
    </source>
</evidence>
<dbReference type="RefSeq" id="XP_009267541.1">
    <property type="nucleotide sequence ID" value="XM_009269266.1"/>
</dbReference>
<dbReference type="eggNOG" id="KOG0996">
    <property type="taxonomic scope" value="Eukaryota"/>
</dbReference>
<dbReference type="GO" id="GO:0016887">
    <property type="term" value="F:ATP hydrolysis activity"/>
    <property type="evidence" value="ECO:0007669"/>
    <property type="project" value="InterPro"/>
</dbReference>
<feature type="coiled-coil region" evidence="12">
    <location>
        <begin position="881"/>
        <end position="950"/>
    </location>
</feature>
<dbReference type="GeneID" id="20377009"/>
<feature type="coiled-coil region" evidence="12">
    <location>
        <begin position="803"/>
        <end position="837"/>
    </location>
</feature>
<keyword evidence="3" id="KW-0132">Cell division</keyword>
<feature type="region of interest" description="Disordered" evidence="13">
    <location>
        <begin position="991"/>
        <end position="1051"/>
    </location>
</feature>
<evidence type="ECO:0000256" key="2">
    <source>
        <dbReference type="ARBA" id="ARBA00006005"/>
    </source>
</evidence>
<evidence type="ECO:0000256" key="11">
    <source>
        <dbReference type="PIRNR" id="PIRNR005719"/>
    </source>
</evidence>
<feature type="region of interest" description="Disordered" evidence="13">
    <location>
        <begin position="480"/>
        <end position="508"/>
    </location>
</feature>
<keyword evidence="10" id="KW-0131">Cell cycle</keyword>
<feature type="compositionally biased region" description="Acidic residues" evidence="13">
    <location>
        <begin position="1016"/>
        <end position="1029"/>
    </location>
</feature>
<feature type="region of interest" description="Disordered" evidence="13">
    <location>
        <begin position="1"/>
        <end position="25"/>
    </location>
</feature>
<evidence type="ECO:0000256" key="6">
    <source>
        <dbReference type="ARBA" id="ARBA00022840"/>
    </source>
</evidence>
<dbReference type="InterPro" id="IPR010935">
    <property type="entry name" value="SMC_hinge"/>
</dbReference>
<dbReference type="PANTHER" id="PTHR18937">
    <property type="entry name" value="STRUCTURAL MAINTENANCE OF CHROMOSOMES SMC FAMILY MEMBER"/>
    <property type="match status" value="1"/>
</dbReference>
<keyword evidence="4" id="KW-0547">Nucleotide-binding</keyword>
<dbReference type="Proteomes" id="UP000014064">
    <property type="component" value="Unassembled WGS sequence"/>
</dbReference>
<evidence type="ECO:0000259" key="14">
    <source>
        <dbReference type="SMART" id="SM00968"/>
    </source>
</evidence>
<dbReference type="InterPro" id="IPR003395">
    <property type="entry name" value="RecF/RecN/SMC_N"/>
</dbReference>
<keyword evidence="6" id="KW-0067">ATP-binding</keyword>
<keyword evidence="8" id="KW-0226">DNA condensation</keyword>
<dbReference type="SUPFAM" id="SSF57997">
    <property type="entry name" value="Tropomyosin"/>
    <property type="match status" value="1"/>
</dbReference>
<keyword evidence="7 12" id="KW-0175">Coiled coil</keyword>
<dbReference type="InterPro" id="IPR036277">
    <property type="entry name" value="SMC_hinge_sf"/>
</dbReference>
<dbReference type="GO" id="GO:0051301">
    <property type="term" value="P:cell division"/>
    <property type="evidence" value="ECO:0007669"/>
    <property type="project" value="UniProtKB-KW"/>
</dbReference>
<gene>
    <name evidence="15" type="ORF">J056_004057</name>
</gene>
<dbReference type="PIRSF" id="PIRSF005719">
    <property type="entry name" value="SMC"/>
    <property type="match status" value="1"/>
</dbReference>
<dbReference type="FunFam" id="3.40.50.300:FF:000585">
    <property type="entry name" value="Structural maintenance of chromosomes 4"/>
    <property type="match status" value="1"/>
</dbReference>
<feature type="coiled-coil region" evidence="12">
    <location>
        <begin position="309"/>
        <end position="399"/>
    </location>
</feature>
<keyword evidence="9 11" id="KW-0539">Nucleus</keyword>
<dbReference type="GO" id="GO:0007076">
    <property type="term" value="P:mitotic chromosome condensation"/>
    <property type="evidence" value="ECO:0007669"/>
    <property type="project" value="UniProtKB-ARBA"/>
</dbReference>
<dbReference type="KEGG" id="wic:J056_004057"/>
<dbReference type="GO" id="GO:0000796">
    <property type="term" value="C:condensin complex"/>
    <property type="evidence" value="ECO:0007669"/>
    <property type="project" value="TreeGrafter"/>
</dbReference>
<dbReference type="Gene3D" id="3.30.70.1620">
    <property type="match status" value="1"/>
</dbReference>
<evidence type="ECO:0000256" key="8">
    <source>
        <dbReference type="ARBA" id="ARBA00023067"/>
    </source>
</evidence>
<organism evidence="15 16">
    <name type="scientific">Wallemia ichthyophaga (strain EXF-994 / CBS 113033)</name>
    <dbReference type="NCBI Taxonomy" id="1299270"/>
    <lineage>
        <taxon>Eukaryota</taxon>
        <taxon>Fungi</taxon>
        <taxon>Dikarya</taxon>
        <taxon>Basidiomycota</taxon>
        <taxon>Wallemiomycotina</taxon>
        <taxon>Wallemiomycetes</taxon>
        <taxon>Wallemiales</taxon>
        <taxon>Wallemiaceae</taxon>
        <taxon>Wallemia</taxon>
    </lineage>
</organism>